<keyword evidence="3 4" id="KW-0443">Lipid metabolism</keyword>
<proteinExistence type="predicted"/>
<evidence type="ECO:0000313" key="7">
    <source>
        <dbReference type="Proteomes" id="UP000886887"/>
    </source>
</evidence>
<dbReference type="PANTHER" id="PTHR14226">
    <property type="entry name" value="NEUROPATHY TARGET ESTERASE/SWISS CHEESE D.MELANOGASTER"/>
    <property type="match status" value="1"/>
</dbReference>
<keyword evidence="1 4" id="KW-0378">Hydrolase</keyword>
<dbReference type="InterPro" id="IPR016035">
    <property type="entry name" value="Acyl_Trfase/lysoPLipase"/>
</dbReference>
<dbReference type="AlphaFoldDB" id="A0A9D1CQL2"/>
<dbReference type="Pfam" id="PF19890">
    <property type="entry name" value="DUF6363"/>
    <property type="match status" value="1"/>
</dbReference>
<dbReference type="EMBL" id="DVFJ01000009">
    <property type="protein sequence ID" value="HIQ71223.1"/>
    <property type="molecule type" value="Genomic_DNA"/>
</dbReference>
<name>A0A9D1CQL2_9FIRM</name>
<feature type="short sequence motif" description="GXSXG" evidence="4">
    <location>
        <begin position="36"/>
        <end position="40"/>
    </location>
</feature>
<feature type="active site" description="Proton acceptor" evidence="4">
    <location>
        <position position="158"/>
    </location>
</feature>
<reference evidence="6" key="2">
    <citation type="journal article" date="2021" name="PeerJ">
        <title>Extensive microbial diversity within the chicken gut microbiome revealed by metagenomics and culture.</title>
        <authorList>
            <person name="Gilroy R."/>
            <person name="Ravi A."/>
            <person name="Getino M."/>
            <person name="Pursley I."/>
            <person name="Horton D.L."/>
            <person name="Alikhan N.F."/>
            <person name="Baker D."/>
            <person name="Gharbi K."/>
            <person name="Hall N."/>
            <person name="Watson M."/>
            <person name="Adriaenssens E.M."/>
            <person name="Foster-Nyarko E."/>
            <person name="Jarju S."/>
            <person name="Secka A."/>
            <person name="Antonio M."/>
            <person name="Oren A."/>
            <person name="Chaudhuri R.R."/>
            <person name="La Ragione R."/>
            <person name="Hildebrand F."/>
            <person name="Pallen M.J."/>
        </authorList>
    </citation>
    <scope>NUCLEOTIDE SEQUENCE</scope>
    <source>
        <strain evidence="6">ChiSxjej2B14-6234</strain>
    </source>
</reference>
<dbReference type="PANTHER" id="PTHR14226:SF25">
    <property type="entry name" value="PHOSPHOESTERASE"/>
    <property type="match status" value="1"/>
</dbReference>
<dbReference type="InterPro" id="IPR002641">
    <property type="entry name" value="PNPLA_dom"/>
</dbReference>
<dbReference type="Gene3D" id="3.40.1090.10">
    <property type="entry name" value="Cytosolic phospholipase A2 catalytic domain"/>
    <property type="match status" value="2"/>
</dbReference>
<feature type="short sequence motif" description="GXGXXG" evidence="4">
    <location>
        <begin position="9"/>
        <end position="14"/>
    </location>
</feature>
<accession>A0A9D1CQL2</accession>
<dbReference type="InterPro" id="IPR045943">
    <property type="entry name" value="DUF6363"/>
</dbReference>
<dbReference type="PROSITE" id="PS51635">
    <property type="entry name" value="PNPLA"/>
    <property type="match status" value="1"/>
</dbReference>
<protein>
    <submittedName>
        <fullName evidence="6">Patatin family protein</fullName>
    </submittedName>
</protein>
<organism evidence="6 7">
    <name type="scientific">Candidatus Onthenecus intestinigallinarum</name>
    <dbReference type="NCBI Taxonomy" id="2840875"/>
    <lineage>
        <taxon>Bacteria</taxon>
        <taxon>Bacillati</taxon>
        <taxon>Bacillota</taxon>
        <taxon>Clostridia</taxon>
        <taxon>Eubacteriales</taxon>
        <taxon>Candidatus Onthenecus</taxon>
    </lineage>
</organism>
<feature type="domain" description="PNPLA" evidence="5">
    <location>
        <begin position="5"/>
        <end position="171"/>
    </location>
</feature>
<evidence type="ECO:0000259" key="5">
    <source>
        <dbReference type="PROSITE" id="PS51635"/>
    </source>
</evidence>
<gene>
    <name evidence="6" type="ORF">IAB73_03310</name>
</gene>
<evidence type="ECO:0000256" key="4">
    <source>
        <dbReference type="PROSITE-ProRule" id="PRU01161"/>
    </source>
</evidence>
<evidence type="ECO:0000256" key="2">
    <source>
        <dbReference type="ARBA" id="ARBA00022963"/>
    </source>
</evidence>
<comment type="caution">
    <text evidence="6">The sequence shown here is derived from an EMBL/GenBank/DDBJ whole genome shotgun (WGS) entry which is preliminary data.</text>
</comment>
<evidence type="ECO:0000313" key="6">
    <source>
        <dbReference type="EMBL" id="HIQ71223.1"/>
    </source>
</evidence>
<feature type="short sequence motif" description="DGA/G" evidence="4">
    <location>
        <begin position="158"/>
        <end position="160"/>
    </location>
</feature>
<evidence type="ECO:0000256" key="3">
    <source>
        <dbReference type="ARBA" id="ARBA00023098"/>
    </source>
</evidence>
<sequence length="286" mass="31899">MKTGLVLEGGGMRGVYTSGVLDAMMDAGLRVDYVIGVSAGANNGVSFVSGQRGRSIRINLNYIGDSRYLSVHNLVRERSLFGMKFLFEDIANRLDPFDYEAFLASPVEFVAGVTDVKTGRSVYFNKSYMNHDSTVLRASSSIPMFSPAVRFLGGVYLDGGTTDPIPFDRAMADGCERFIAVLTRDRGYEKKPEPLRGAYRRMLASTPAMIDALDRRSEVYNDQRRRLFELEAVGTALVVAPSTPLALDRFEKDKDKLRAAYEEGVLDARRLMQSRRETLRDWGMLA</sequence>
<keyword evidence="2 4" id="KW-0442">Lipid degradation</keyword>
<dbReference type="GO" id="GO:0016787">
    <property type="term" value="F:hydrolase activity"/>
    <property type="evidence" value="ECO:0007669"/>
    <property type="project" value="UniProtKB-UniRule"/>
</dbReference>
<dbReference type="CDD" id="cd07208">
    <property type="entry name" value="Pat_hypo_Ecoli_yjju_like"/>
    <property type="match status" value="1"/>
</dbReference>
<feature type="active site" description="Nucleophile" evidence="4">
    <location>
        <position position="38"/>
    </location>
</feature>
<dbReference type="SUPFAM" id="SSF52151">
    <property type="entry name" value="FabD/lysophospholipase-like"/>
    <property type="match status" value="1"/>
</dbReference>
<dbReference type="InterPro" id="IPR050301">
    <property type="entry name" value="NTE"/>
</dbReference>
<reference evidence="6" key="1">
    <citation type="submission" date="2020-10" db="EMBL/GenBank/DDBJ databases">
        <authorList>
            <person name="Gilroy R."/>
        </authorList>
    </citation>
    <scope>NUCLEOTIDE SEQUENCE</scope>
    <source>
        <strain evidence="6">ChiSxjej2B14-6234</strain>
    </source>
</reference>
<dbReference type="Pfam" id="PF01734">
    <property type="entry name" value="Patatin"/>
    <property type="match status" value="1"/>
</dbReference>
<dbReference type="InterPro" id="IPR037483">
    <property type="entry name" value="YjjU-like"/>
</dbReference>
<dbReference type="Proteomes" id="UP000886887">
    <property type="component" value="Unassembled WGS sequence"/>
</dbReference>
<dbReference type="GO" id="GO:0016042">
    <property type="term" value="P:lipid catabolic process"/>
    <property type="evidence" value="ECO:0007669"/>
    <property type="project" value="UniProtKB-UniRule"/>
</dbReference>
<evidence type="ECO:0000256" key="1">
    <source>
        <dbReference type="ARBA" id="ARBA00022801"/>
    </source>
</evidence>